<feature type="non-terminal residue" evidence="1">
    <location>
        <position position="1"/>
    </location>
</feature>
<protein>
    <submittedName>
        <fullName evidence="1">8774_t:CDS:1</fullName>
    </submittedName>
</protein>
<organism evidence="1 2">
    <name type="scientific">Ambispora leptoticha</name>
    <dbReference type="NCBI Taxonomy" id="144679"/>
    <lineage>
        <taxon>Eukaryota</taxon>
        <taxon>Fungi</taxon>
        <taxon>Fungi incertae sedis</taxon>
        <taxon>Mucoromycota</taxon>
        <taxon>Glomeromycotina</taxon>
        <taxon>Glomeromycetes</taxon>
        <taxon>Archaeosporales</taxon>
        <taxon>Ambisporaceae</taxon>
        <taxon>Ambispora</taxon>
    </lineage>
</organism>
<dbReference type="EMBL" id="CAJVPS010053112">
    <property type="protein sequence ID" value="CAG8772105.1"/>
    <property type="molecule type" value="Genomic_DNA"/>
</dbReference>
<accession>A0A9N9NU71</accession>
<dbReference type="AlphaFoldDB" id="A0A9N9NU71"/>
<comment type="caution">
    <text evidence="1">The sequence shown here is derived from an EMBL/GenBank/DDBJ whole genome shotgun (WGS) entry which is preliminary data.</text>
</comment>
<gene>
    <name evidence="1" type="ORF">ALEPTO_LOCUS14198</name>
</gene>
<keyword evidence="2" id="KW-1185">Reference proteome</keyword>
<sequence>IQSPEYGYISPCNNKQWREREHNNLVVVSLNTNNQWRVENQLQNNLVAVSLDATSLNRCVKRHR</sequence>
<evidence type="ECO:0000313" key="1">
    <source>
        <dbReference type="EMBL" id="CAG8772105.1"/>
    </source>
</evidence>
<dbReference type="Proteomes" id="UP000789508">
    <property type="component" value="Unassembled WGS sequence"/>
</dbReference>
<evidence type="ECO:0000313" key="2">
    <source>
        <dbReference type="Proteomes" id="UP000789508"/>
    </source>
</evidence>
<reference evidence="1" key="1">
    <citation type="submission" date="2021-06" db="EMBL/GenBank/DDBJ databases">
        <authorList>
            <person name="Kallberg Y."/>
            <person name="Tangrot J."/>
            <person name="Rosling A."/>
        </authorList>
    </citation>
    <scope>NUCLEOTIDE SEQUENCE</scope>
    <source>
        <strain evidence="1">FL130A</strain>
    </source>
</reference>
<proteinExistence type="predicted"/>
<name>A0A9N9NU71_9GLOM</name>